<name>A0A7Y7YJD9_9PSED</name>
<protein>
    <submittedName>
        <fullName evidence="1">RND family transporter</fullName>
    </submittedName>
</protein>
<reference evidence="1 2" key="1">
    <citation type="submission" date="2020-04" db="EMBL/GenBank/DDBJ databases">
        <title>Molecular characterization of pseudomonads from Agaricus bisporus reveal novel blotch 2 pathogens in Western Europe.</title>
        <authorList>
            <person name="Taparia T."/>
            <person name="Krijger M."/>
            <person name="Haynes E."/>
            <person name="Elpinstone J.G."/>
            <person name="Noble R."/>
            <person name="Van Der Wolf J."/>
        </authorList>
    </citation>
    <scope>NUCLEOTIDE SEQUENCE [LARGE SCALE GENOMIC DNA]</scope>
    <source>
        <strain evidence="1 2">IPO3737</strain>
    </source>
</reference>
<proteinExistence type="predicted"/>
<evidence type="ECO:0000313" key="2">
    <source>
        <dbReference type="Proteomes" id="UP000520592"/>
    </source>
</evidence>
<dbReference type="EMBL" id="JACAQD010000217">
    <property type="protein sequence ID" value="NWC37637.1"/>
    <property type="molecule type" value="Genomic_DNA"/>
</dbReference>
<gene>
    <name evidence="1" type="ORF">HX876_35445</name>
</gene>
<comment type="caution">
    <text evidence="1">The sequence shown here is derived from an EMBL/GenBank/DDBJ whole genome shotgun (WGS) entry which is preliminary data.</text>
</comment>
<organism evidence="1 2">
    <name type="scientific">Pseudomonas gingeri</name>
    <dbReference type="NCBI Taxonomy" id="117681"/>
    <lineage>
        <taxon>Bacteria</taxon>
        <taxon>Pseudomonadati</taxon>
        <taxon>Pseudomonadota</taxon>
        <taxon>Gammaproteobacteria</taxon>
        <taxon>Pseudomonadales</taxon>
        <taxon>Pseudomonadaceae</taxon>
        <taxon>Pseudomonas</taxon>
    </lineage>
</organism>
<sequence length="93" mass="10554">MLASLVLGLERFFFRHRLATLGVLAAITLVMGAFAARLEMSAGFDKQLPQQHEFIKTFNQYRDVLFGANRIIVVLHAKSGDIWNKEALTKLYD</sequence>
<feature type="non-terminal residue" evidence="1">
    <location>
        <position position="93"/>
    </location>
</feature>
<dbReference type="AlphaFoldDB" id="A0A7Y7YJD9"/>
<evidence type="ECO:0000313" key="1">
    <source>
        <dbReference type="EMBL" id="NWC37637.1"/>
    </source>
</evidence>
<dbReference type="Proteomes" id="UP000520592">
    <property type="component" value="Unassembled WGS sequence"/>
</dbReference>
<accession>A0A7Y7YJD9</accession>